<sequence>MDKKRIEIAGINTYELQEQFDREEGRELEKLREAIAEQYQGDGEYQASENSDEILEGESATELSGEFGKAGTEKTE</sequence>
<comment type="caution">
    <text evidence="2">The sequence shown here is derived from an EMBL/GenBank/DDBJ whole genome shotgun (WGS) entry which is preliminary data.</text>
</comment>
<reference evidence="3" key="1">
    <citation type="journal article" date="2019" name="Int. J. Syst. Evol. Microbiol.">
        <title>The Global Catalogue of Microorganisms (GCM) 10K type strain sequencing project: providing services to taxonomists for standard genome sequencing and annotation.</title>
        <authorList>
            <consortium name="The Broad Institute Genomics Platform"/>
            <consortium name="The Broad Institute Genome Sequencing Center for Infectious Disease"/>
            <person name="Wu L."/>
            <person name="Ma J."/>
        </authorList>
    </citation>
    <scope>NUCLEOTIDE SEQUENCE [LARGE SCALE GENOMIC DNA]</scope>
    <source>
        <strain evidence="3">WYCCWR 12678</strain>
    </source>
</reference>
<feature type="region of interest" description="Disordered" evidence="1">
    <location>
        <begin position="39"/>
        <end position="76"/>
    </location>
</feature>
<accession>A0ABV9Q1S8</accession>
<dbReference type="EMBL" id="JBHSHC010000096">
    <property type="protein sequence ID" value="MFC4768141.1"/>
    <property type="molecule type" value="Genomic_DNA"/>
</dbReference>
<dbReference type="Proteomes" id="UP001596002">
    <property type="component" value="Unassembled WGS sequence"/>
</dbReference>
<organism evidence="2 3">
    <name type="scientific">Effusibacillus consociatus</name>
    <dbReference type="NCBI Taxonomy" id="1117041"/>
    <lineage>
        <taxon>Bacteria</taxon>
        <taxon>Bacillati</taxon>
        <taxon>Bacillota</taxon>
        <taxon>Bacilli</taxon>
        <taxon>Bacillales</taxon>
        <taxon>Alicyclobacillaceae</taxon>
        <taxon>Effusibacillus</taxon>
    </lineage>
</organism>
<dbReference type="RefSeq" id="WP_380026065.1">
    <property type="nucleotide sequence ID" value="NZ_JBHSHC010000096.1"/>
</dbReference>
<evidence type="ECO:0000256" key="1">
    <source>
        <dbReference type="SAM" id="MobiDB-lite"/>
    </source>
</evidence>
<name>A0ABV9Q1S8_9BACL</name>
<evidence type="ECO:0000313" key="2">
    <source>
        <dbReference type="EMBL" id="MFC4768141.1"/>
    </source>
</evidence>
<gene>
    <name evidence="2" type="ORF">ACFO8Q_12360</name>
</gene>
<protein>
    <recommendedName>
        <fullName evidence="4">DUF4025 domain-containing protein</fullName>
    </recommendedName>
</protein>
<proteinExistence type="predicted"/>
<evidence type="ECO:0000313" key="3">
    <source>
        <dbReference type="Proteomes" id="UP001596002"/>
    </source>
</evidence>
<evidence type="ECO:0008006" key="4">
    <source>
        <dbReference type="Google" id="ProtNLM"/>
    </source>
</evidence>
<keyword evidence="3" id="KW-1185">Reference proteome</keyword>